<gene>
    <name evidence="3" type="ORF">C8D93_112118</name>
</gene>
<comment type="caution">
    <text evidence="3">The sequence shown here is derived from an EMBL/GenBank/DDBJ whole genome shotgun (WGS) entry which is preliminary data.</text>
</comment>
<evidence type="ECO:0000259" key="2">
    <source>
        <dbReference type="Pfam" id="PF13473"/>
    </source>
</evidence>
<feature type="signal peptide" evidence="1">
    <location>
        <begin position="1"/>
        <end position="28"/>
    </location>
</feature>
<dbReference type="OrthoDB" id="9757546at2"/>
<dbReference type="PANTHER" id="PTHR36507">
    <property type="entry name" value="BLL1555 PROTEIN"/>
    <property type="match status" value="1"/>
</dbReference>
<accession>A0A318EBD5</accession>
<reference evidence="3 4" key="1">
    <citation type="submission" date="2018-04" db="EMBL/GenBank/DDBJ databases">
        <title>Genomic Encyclopedia of Type Strains, Phase IV (KMG-IV): sequencing the most valuable type-strain genomes for metagenomic binning, comparative biology and taxonomic classification.</title>
        <authorList>
            <person name="Goeker M."/>
        </authorList>
    </citation>
    <scope>NUCLEOTIDE SEQUENCE [LARGE SCALE GENOMIC DNA]</scope>
    <source>
        <strain evidence="3 4">DSM 104150</strain>
    </source>
</reference>
<dbReference type="InterPro" id="IPR052721">
    <property type="entry name" value="ET_Amicyanin"/>
</dbReference>
<organism evidence="3 4">
    <name type="scientific">Sinimarinibacterium flocculans</name>
    <dbReference type="NCBI Taxonomy" id="985250"/>
    <lineage>
        <taxon>Bacteria</taxon>
        <taxon>Pseudomonadati</taxon>
        <taxon>Pseudomonadota</taxon>
        <taxon>Gammaproteobacteria</taxon>
        <taxon>Nevskiales</taxon>
        <taxon>Nevskiaceae</taxon>
        <taxon>Sinimarinibacterium</taxon>
    </lineage>
</organism>
<dbReference type="SUPFAM" id="SSF49503">
    <property type="entry name" value="Cupredoxins"/>
    <property type="match status" value="1"/>
</dbReference>
<dbReference type="InterPro" id="IPR008972">
    <property type="entry name" value="Cupredoxin"/>
</dbReference>
<protein>
    <submittedName>
        <fullName evidence="3">Plastocyanin</fullName>
    </submittedName>
</protein>
<dbReference type="Pfam" id="PF13473">
    <property type="entry name" value="Cupredoxin_1"/>
    <property type="match status" value="1"/>
</dbReference>
<evidence type="ECO:0000313" key="3">
    <source>
        <dbReference type="EMBL" id="PXV64668.1"/>
    </source>
</evidence>
<dbReference type="EMBL" id="QICN01000012">
    <property type="protein sequence ID" value="PXV64668.1"/>
    <property type="molecule type" value="Genomic_DNA"/>
</dbReference>
<dbReference type="RefSeq" id="WP_110266665.1">
    <property type="nucleotide sequence ID" value="NZ_CAKZQT010000005.1"/>
</dbReference>
<dbReference type="InterPro" id="IPR028096">
    <property type="entry name" value="EfeO_Cupredoxin"/>
</dbReference>
<sequence length="124" mass="13214">MRVRTTIRTVRSSLLGLGLLAAAGGSAASETAAPAEGVPEGAVVQIVDFMRFEPVTLTVEPGTTVTWINNDGSNHIIQLRQGGKSPRLRHGANWSRSFDTPGEYPYICAIHGERMSGTIIVQAP</sequence>
<dbReference type="AlphaFoldDB" id="A0A318EBD5"/>
<evidence type="ECO:0000256" key="1">
    <source>
        <dbReference type="SAM" id="SignalP"/>
    </source>
</evidence>
<feature type="chain" id="PRO_5016452387" evidence="1">
    <location>
        <begin position="29"/>
        <end position="124"/>
    </location>
</feature>
<dbReference type="PANTHER" id="PTHR36507:SF1">
    <property type="entry name" value="BLL1555 PROTEIN"/>
    <property type="match status" value="1"/>
</dbReference>
<dbReference type="Gene3D" id="2.60.40.420">
    <property type="entry name" value="Cupredoxins - blue copper proteins"/>
    <property type="match status" value="1"/>
</dbReference>
<proteinExistence type="predicted"/>
<keyword evidence="1" id="KW-0732">Signal</keyword>
<name>A0A318EBD5_9GAMM</name>
<dbReference type="Proteomes" id="UP000248330">
    <property type="component" value="Unassembled WGS sequence"/>
</dbReference>
<evidence type="ECO:0000313" key="4">
    <source>
        <dbReference type="Proteomes" id="UP000248330"/>
    </source>
</evidence>
<keyword evidence="4" id="KW-1185">Reference proteome</keyword>
<feature type="domain" description="EfeO-type cupredoxin-like" evidence="2">
    <location>
        <begin position="27"/>
        <end position="121"/>
    </location>
</feature>